<dbReference type="Gene3D" id="1.10.10.10">
    <property type="entry name" value="Winged helix-like DNA-binding domain superfamily/Winged helix DNA-binding domain"/>
    <property type="match status" value="2"/>
</dbReference>
<dbReference type="Pfam" id="PF21188">
    <property type="entry name" value="BRR2_plug"/>
    <property type="match status" value="1"/>
</dbReference>
<dbReference type="Gene3D" id="1.10.150.20">
    <property type="entry name" value="5' to 3' exonuclease, C-terminal subdomain"/>
    <property type="match status" value="2"/>
</dbReference>
<evidence type="ECO:0000259" key="10">
    <source>
        <dbReference type="PROSITE" id="PS51194"/>
    </source>
</evidence>
<evidence type="ECO:0000256" key="3">
    <source>
        <dbReference type="ARBA" id="ARBA00022741"/>
    </source>
</evidence>
<dbReference type="GO" id="GO:0005634">
    <property type="term" value="C:nucleus"/>
    <property type="evidence" value="ECO:0007669"/>
    <property type="project" value="TreeGrafter"/>
</dbReference>
<dbReference type="InterPro" id="IPR011545">
    <property type="entry name" value="DEAD/DEAH_box_helicase_dom"/>
</dbReference>
<reference evidence="11 12" key="1">
    <citation type="submission" date="2017-04" db="EMBL/GenBank/DDBJ databases">
        <title>Genome sequencing of [Candida] sorbophila.</title>
        <authorList>
            <person name="Ahn J.O."/>
        </authorList>
    </citation>
    <scope>NUCLEOTIDE SEQUENCE [LARGE SCALE GENOMIC DNA]</scope>
    <source>
        <strain evidence="11 12">DS02</strain>
    </source>
</reference>
<dbReference type="STRING" id="45607.A0A2T0FK95"/>
<dbReference type="Pfam" id="PF18149">
    <property type="entry name" value="Helicase_PWI"/>
    <property type="match status" value="1"/>
</dbReference>
<dbReference type="SMART" id="SM00973">
    <property type="entry name" value="Sec63"/>
    <property type="match status" value="2"/>
</dbReference>
<dbReference type="SUPFAM" id="SSF81296">
    <property type="entry name" value="E set domains"/>
    <property type="match status" value="2"/>
</dbReference>
<evidence type="ECO:0000259" key="9">
    <source>
        <dbReference type="PROSITE" id="PS51192"/>
    </source>
</evidence>
<dbReference type="PROSITE" id="PS51192">
    <property type="entry name" value="HELICASE_ATP_BIND_1"/>
    <property type="match status" value="1"/>
</dbReference>
<proteinExistence type="inferred from homology"/>
<dbReference type="FunFam" id="1.10.150.20:FF:000004">
    <property type="entry name" value="U5 small nuclear ribonucleoprotein helicase"/>
    <property type="match status" value="1"/>
</dbReference>
<dbReference type="PANTHER" id="PTHR47961:SF4">
    <property type="entry name" value="ACTIVATING SIGNAL COINTEGRATOR 1 COMPLEX SUBUNIT 3"/>
    <property type="match status" value="1"/>
</dbReference>
<dbReference type="OrthoDB" id="5575at2759"/>
<keyword evidence="2" id="KW-0677">Repeat</keyword>
<comment type="caution">
    <text evidence="11">The sequence shown here is derived from an EMBL/GenBank/DDBJ whole genome shotgun (WGS) entry which is preliminary data.</text>
</comment>
<dbReference type="FunFam" id="1.10.10.10:FF:000012">
    <property type="entry name" value="U5 small nuclear ribonucleoprotein helicase"/>
    <property type="match status" value="1"/>
</dbReference>
<feature type="region of interest" description="Disordered" evidence="8">
    <location>
        <begin position="1"/>
        <end position="55"/>
    </location>
</feature>
<dbReference type="GO" id="GO:0003676">
    <property type="term" value="F:nucleic acid binding"/>
    <property type="evidence" value="ECO:0007669"/>
    <property type="project" value="InterPro"/>
</dbReference>
<dbReference type="Pfam" id="PF00270">
    <property type="entry name" value="DEAD"/>
    <property type="match status" value="1"/>
</dbReference>
<dbReference type="FunFam" id="1.10.3380.10:FF:000001">
    <property type="entry name" value="U5 small nuclear ribonucleoprotein helicase"/>
    <property type="match status" value="1"/>
</dbReference>
<dbReference type="Pfam" id="PF02889">
    <property type="entry name" value="Sec63"/>
    <property type="match status" value="2"/>
</dbReference>
<dbReference type="InterPro" id="IPR057842">
    <property type="entry name" value="WH_MER3"/>
</dbReference>
<dbReference type="Proteomes" id="UP000238350">
    <property type="component" value="Unassembled WGS sequence"/>
</dbReference>
<dbReference type="InterPro" id="IPR035892">
    <property type="entry name" value="C2_domain_sf"/>
</dbReference>
<feature type="compositionally biased region" description="Basic and acidic residues" evidence="8">
    <location>
        <begin position="31"/>
        <end position="40"/>
    </location>
</feature>
<keyword evidence="6" id="KW-0067">ATP-binding</keyword>
<dbReference type="InterPro" id="IPR027417">
    <property type="entry name" value="P-loop_NTPase"/>
</dbReference>
<comment type="similarity">
    <text evidence="1">Belongs to the helicase family. SKI2 subfamily.</text>
</comment>
<dbReference type="InterPro" id="IPR014756">
    <property type="entry name" value="Ig_E-set"/>
</dbReference>
<dbReference type="InterPro" id="IPR048863">
    <property type="entry name" value="BRR2_plug"/>
</dbReference>
<dbReference type="InterPro" id="IPR036390">
    <property type="entry name" value="WH_DNA-bd_sf"/>
</dbReference>
<dbReference type="GO" id="GO:0005524">
    <property type="term" value="F:ATP binding"/>
    <property type="evidence" value="ECO:0007669"/>
    <property type="project" value="UniProtKB-KW"/>
</dbReference>
<feature type="region of interest" description="Disordered" evidence="8">
    <location>
        <begin position="145"/>
        <end position="169"/>
    </location>
</feature>
<accession>A0A2T0FK95</accession>
<dbReference type="InterPro" id="IPR014001">
    <property type="entry name" value="Helicase_ATP-bd"/>
</dbReference>
<evidence type="ECO:0000256" key="6">
    <source>
        <dbReference type="ARBA" id="ARBA00022840"/>
    </source>
</evidence>
<dbReference type="SUPFAM" id="SSF158702">
    <property type="entry name" value="Sec63 N-terminal domain-like"/>
    <property type="match status" value="2"/>
</dbReference>
<dbReference type="Gene3D" id="2.60.40.150">
    <property type="entry name" value="C2 domain"/>
    <property type="match status" value="2"/>
</dbReference>
<feature type="domain" description="Helicase C-terminal" evidence="10">
    <location>
        <begin position="566"/>
        <end position="748"/>
    </location>
</feature>
<feature type="domain" description="Helicase ATP-binding" evidence="9">
    <location>
        <begin position="349"/>
        <end position="531"/>
    </location>
</feature>
<dbReference type="Pfam" id="PF23445">
    <property type="entry name" value="WHD_SNRNP200"/>
    <property type="match status" value="2"/>
</dbReference>
<protein>
    <recommendedName>
        <fullName evidence="7">U5 small nuclear ribonucleoprotein 200 kDa helicase</fullName>
    </recommendedName>
</protein>
<dbReference type="Gene3D" id="1.10.3380.10">
    <property type="entry name" value="Sec63 N-terminal domain-like domain"/>
    <property type="match status" value="2"/>
</dbReference>
<dbReference type="PROSITE" id="PS51194">
    <property type="entry name" value="HELICASE_CTER"/>
    <property type="match status" value="1"/>
</dbReference>
<evidence type="ECO:0000256" key="8">
    <source>
        <dbReference type="SAM" id="MobiDB-lite"/>
    </source>
</evidence>
<dbReference type="GO" id="GO:0016787">
    <property type="term" value="F:hydrolase activity"/>
    <property type="evidence" value="ECO:0007669"/>
    <property type="project" value="UniProtKB-KW"/>
</dbReference>
<dbReference type="InterPro" id="IPR050474">
    <property type="entry name" value="Hel308_SKI2-like"/>
</dbReference>
<evidence type="ECO:0000313" key="12">
    <source>
        <dbReference type="Proteomes" id="UP000238350"/>
    </source>
</evidence>
<keyword evidence="5" id="KW-0347">Helicase</keyword>
<dbReference type="Pfam" id="PF00271">
    <property type="entry name" value="Helicase_C"/>
    <property type="match status" value="1"/>
</dbReference>
<evidence type="ECO:0000256" key="7">
    <source>
        <dbReference type="ARBA" id="ARBA00034541"/>
    </source>
</evidence>
<evidence type="ECO:0000313" key="11">
    <source>
        <dbReference type="EMBL" id="PRT55411.1"/>
    </source>
</evidence>
<dbReference type="PANTHER" id="PTHR47961">
    <property type="entry name" value="DNA POLYMERASE THETA, PUTATIVE (AFU_ORTHOLOGUE AFUA_1G05260)-RELATED"/>
    <property type="match status" value="1"/>
</dbReference>
<dbReference type="PIRSF" id="PIRSF039073">
    <property type="entry name" value="BRR2"/>
    <property type="match status" value="1"/>
</dbReference>
<keyword evidence="12" id="KW-1185">Reference proteome</keyword>
<dbReference type="GeneID" id="36516779"/>
<name>A0A2T0FK95_9ASCO</name>
<dbReference type="GO" id="GO:0006397">
    <property type="term" value="P:mRNA processing"/>
    <property type="evidence" value="ECO:0007669"/>
    <property type="project" value="UniProtKB-ARBA"/>
</dbReference>
<dbReference type="FunFam" id="1.10.10.10:FF:000024">
    <property type="entry name" value="U5 small nuclear ribonucleoprotein helicase"/>
    <property type="match status" value="1"/>
</dbReference>
<dbReference type="InterPro" id="IPR001650">
    <property type="entry name" value="Helicase_C-like"/>
</dbReference>
<dbReference type="FunFam" id="3.40.50.300:FF:003287">
    <property type="entry name" value="U5 small nuclear ribonucleoprotein 200 kDa helicase"/>
    <property type="match status" value="1"/>
</dbReference>
<dbReference type="SUPFAM" id="SSF46785">
    <property type="entry name" value="Winged helix' DNA-binding domain"/>
    <property type="match status" value="1"/>
</dbReference>
<dbReference type="GO" id="GO:0003678">
    <property type="term" value="F:DNA helicase activity"/>
    <property type="evidence" value="ECO:0007669"/>
    <property type="project" value="TreeGrafter"/>
</dbReference>
<dbReference type="InterPro" id="IPR041094">
    <property type="entry name" value="Brr2_helicase_PWI"/>
</dbReference>
<evidence type="ECO:0000256" key="2">
    <source>
        <dbReference type="ARBA" id="ARBA00022737"/>
    </source>
</evidence>
<sequence length="1857" mass="209080">MPEVLSAPRRNGSGDGGAAESLQGKVSVETMGDRVVRTKPQDGYVPPKSSKGRSGEDSYALVAAFVAEFMSDLPDEIIRSVTEAVVSVVRDEDLTEQVKITELEDLLDTKLSTEKYNSLLNIVRRIPLETDVEIEEQDVAVTFDDGMDFETESEDDDDSEASELPPMPAPEIAVDRDWLANFIEPTGKTVRQVLAALEAPPNQQENELLELFEFEHLDIVKVLVLNRDRVLWLTRLHMAETGPDRDQVLTEMETAGMSHLLDQAMQQDQPAIVDLELLEMDAKKIHAPKVILPEGSERVSVRSYEQYTIPYSQDRPDPVTLIDVDSLPKWMQPAFTIKTLNNVQSTVCDFALNSDGNLLVCAPTGAGKTTIALLAMLSCIANYRKNDTIDLSAFKMVYISPLKALVQEQVREFSKRLAPFGISVAELSGDQTLSHDQLANTQLIIATPEKWDVVTRKTTDISYTALTRLLVIDEIHLLHDPRGPALESIVARSLKFSQDTLQPLRLVGLSATLPNYKDVAHFLQADKGVFSFDSRYRPCPLTQIFIGITEKKPFKALTAMNDACWDKVQEYAAEQHQMIVFVHSRKDTFKTAQFLLDRSLEESKQGLFKANQKPDCDNPVLADLVTQGLAVHHAGLSRKDRTTVETLFAERKITVLVSTATLAWGINLPAHAVIIKGTQVYNPQAGSWQELQPQDVLQMLGRAGRPGFDRFGEGVVITQHAMLNYYLGISTANLPIESRLISRISDMINAEVALGSIKKVEDAVEWLGRTYYYIRMLRDRVDYRVGPEYDDDEFLVQRRRDLAHTALSILRKDGLITYDGNDVKITKLGRISADFYITPDSMATYGEQLKSYLDIIDIMRVFSRSSEFKYIPVRIEERVELNRLVNLVPIPVKEPPTEPVAKMNVLLQAYICRLSLSGFALASDMIYVVQSASRLIRAMFEIAVANKWAQLARKLLDLFKMVDRRMWLTSTPFRQFPTCPVEVIRKTEASMLPWERYFDLDTPAELGQAIRSPRDGELVLSLLHQFPRFSIEAQAQPLTHTMVRVNVEITPTFDWNSELHNKAERFWLAVDDGQDNLLYSEWYICRENTETQTASLPIIMNSPLPANLFVSLISDRWLHSESTAVVSLRHASMPRKFLAPLVVEKEQVRAVLLETDENVYVGQMNHWQEYVKMVYDRHRDEPGTILVLFPQRGQTEIARKLLDGEVLTDDLSVFAQNKMLLAWVGDFERLTRRWRRRRALHIINVLVCVDLHTIGGHYGFLYELCILRIGYMSTQLEKPLRVVGVGLPVAPIELGAWLGASKGNIFSVSSKLNWEIKSVIPRPYKSQMLVLARPVLEEVKVALESGKSVVVWVSDHSQVRRTLKDLLRLAAAAQFNLPVPTDSEESKFLILPQESLEKVQCDVSIIMNTEKYDANEDRYAPYTAARVVEMVASGSQATVYTPLTYRDYYTKFLSEPLPVESHVQFALADSFAVEISEEIIQSAADAIDWLTYTYMFTRLKANPTYYGVKSVSEDDVNEFLSELVESNFEELSEADAIDVDGDEMAVSPRNGAFIAAHYALSTQTLAILSKLGSKFRLRTLLEQLCSAGEMEAVPLHGGDDIILNTLSHQLPLQFSDASLTPNAKAFYLIQAHLSRVQLPSSQASDLLEALDVVLRLIKATIDVLAGDGYLSVLTALDLHQMVTQGMWAKESPLLQLPHVTRDIIDRCKDHDILGIHDFMAIEDDDLRLEVLGMKEGDERLVDIANFVNRYPSVDLTAKPDGAVIPGEPAHMLVVVERDVDEDTQVIGKLPWNTRESWYIIIGNPHTKELYGFKKTQLVEEEQTISVEFTIPEATASVTVWCACDSYIDADKQVIVDL</sequence>
<keyword evidence="3" id="KW-0547">Nucleotide-binding</keyword>
<evidence type="ECO:0000256" key="5">
    <source>
        <dbReference type="ARBA" id="ARBA00022806"/>
    </source>
</evidence>
<dbReference type="RefSeq" id="XP_024665356.1">
    <property type="nucleotide sequence ID" value="XM_024809588.1"/>
</dbReference>
<dbReference type="SUPFAM" id="SSF52540">
    <property type="entry name" value="P-loop containing nucleoside triphosphate hydrolases"/>
    <property type="match status" value="1"/>
</dbReference>
<gene>
    <name evidence="11" type="ORF">B9G98_03031</name>
</gene>
<dbReference type="CDD" id="cd18795">
    <property type="entry name" value="SF2_C_Ski2"/>
    <property type="match status" value="1"/>
</dbReference>
<organism evidence="11 12">
    <name type="scientific">Wickerhamiella sorbophila</name>
    <dbReference type="NCBI Taxonomy" id="45607"/>
    <lineage>
        <taxon>Eukaryota</taxon>
        <taxon>Fungi</taxon>
        <taxon>Dikarya</taxon>
        <taxon>Ascomycota</taxon>
        <taxon>Saccharomycotina</taxon>
        <taxon>Dipodascomycetes</taxon>
        <taxon>Dipodascales</taxon>
        <taxon>Trichomonascaceae</taxon>
        <taxon>Wickerhamiella</taxon>
    </lineage>
</organism>
<evidence type="ECO:0000256" key="4">
    <source>
        <dbReference type="ARBA" id="ARBA00022801"/>
    </source>
</evidence>
<dbReference type="SMART" id="SM00490">
    <property type="entry name" value="HELICc"/>
    <property type="match status" value="1"/>
</dbReference>
<dbReference type="InterPro" id="IPR004179">
    <property type="entry name" value="Sec63-dom"/>
</dbReference>
<dbReference type="Gene3D" id="3.40.50.300">
    <property type="entry name" value="P-loop containing nucleotide triphosphate hydrolases"/>
    <property type="match status" value="3"/>
</dbReference>
<dbReference type="SMART" id="SM00487">
    <property type="entry name" value="DEXDc"/>
    <property type="match status" value="1"/>
</dbReference>
<dbReference type="InterPro" id="IPR036388">
    <property type="entry name" value="WH-like_DNA-bd_sf"/>
</dbReference>
<dbReference type="GO" id="GO:0000712">
    <property type="term" value="P:resolution of meiotic recombination intermediates"/>
    <property type="evidence" value="ECO:0007669"/>
    <property type="project" value="TreeGrafter"/>
</dbReference>
<evidence type="ECO:0000256" key="1">
    <source>
        <dbReference type="ARBA" id="ARBA00010140"/>
    </source>
</evidence>
<keyword evidence="4" id="KW-0378">Hydrolase</keyword>
<feature type="compositionally biased region" description="Acidic residues" evidence="8">
    <location>
        <begin position="145"/>
        <end position="161"/>
    </location>
</feature>
<dbReference type="EMBL" id="NDIQ01000021">
    <property type="protein sequence ID" value="PRT55411.1"/>
    <property type="molecule type" value="Genomic_DNA"/>
</dbReference>